<protein>
    <submittedName>
        <fullName evidence="1">Uncharacterized protein</fullName>
    </submittedName>
</protein>
<sequence>MKRKVRKVEVPKETYEETSGVEDSGNLTGMSNEGEGLPYAPEDFPLPGDKWRWRVGKRVSITGYHRDRFLYPPSRLCQGKNSHNKRGFASKVSAERYIRREFPEMDVAAFFASFSWMIPAKRNRSGNCSGERQPSCSVPRRDMVEHAYNGSNDGAIGSSAQNQICISLNLHSGKSNVSSMPCDMSCSMTGVCQNCCILCYKSIDSTNEWYGFIKCESLIDGKLCGHLAHINCALRAHLAGTVGGDIGLDAEYYCRRCDSRTEVISHVRRLMETCKVVDSRDEVEKALNLSIWILQGSQKDTARSLLSHIESVLNKIKSSTPLQEIWTQESIPDVVDYIDFEVGPDAVLDEPVCYDYQIQSLKLDDEINKVLQKLKKSQELEYKIVEDMFNARKNYLQNLYQQLEEESSELARQSLSADFDEFLNVVLNRKEQIRLELKKFKEMKEVAKGFGRTSKSLLKEHFGIDIDP</sequence>
<proteinExistence type="predicted"/>
<gene>
    <name evidence="1" type="ORF">MLD38_027324</name>
</gene>
<accession>A0ACB9P463</accession>
<name>A0ACB9P463_9MYRT</name>
<keyword evidence="2" id="KW-1185">Reference proteome</keyword>
<organism evidence="1 2">
    <name type="scientific">Melastoma candidum</name>
    <dbReference type="NCBI Taxonomy" id="119954"/>
    <lineage>
        <taxon>Eukaryota</taxon>
        <taxon>Viridiplantae</taxon>
        <taxon>Streptophyta</taxon>
        <taxon>Embryophyta</taxon>
        <taxon>Tracheophyta</taxon>
        <taxon>Spermatophyta</taxon>
        <taxon>Magnoliopsida</taxon>
        <taxon>eudicotyledons</taxon>
        <taxon>Gunneridae</taxon>
        <taxon>Pentapetalae</taxon>
        <taxon>rosids</taxon>
        <taxon>malvids</taxon>
        <taxon>Myrtales</taxon>
        <taxon>Melastomataceae</taxon>
        <taxon>Melastomatoideae</taxon>
        <taxon>Melastomateae</taxon>
        <taxon>Melastoma</taxon>
    </lineage>
</organism>
<evidence type="ECO:0000313" key="1">
    <source>
        <dbReference type="EMBL" id="KAI4342737.1"/>
    </source>
</evidence>
<dbReference type="Proteomes" id="UP001057402">
    <property type="component" value="Chromosome 7"/>
</dbReference>
<reference evidence="2" key="1">
    <citation type="journal article" date="2023" name="Front. Plant Sci.">
        <title>Chromosomal-level genome assembly of Melastoma candidum provides insights into trichome evolution.</title>
        <authorList>
            <person name="Zhong Y."/>
            <person name="Wu W."/>
            <person name="Sun C."/>
            <person name="Zou P."/>
            <person name="Liu Y."/>
            <person name="Dai S."/>
            <person name="Zhou R."/>
        </authorList>
    </citation>
    <scope>NUCLEOTIDE SEQUENCE [LARGE SCALE GENOMIC DNA]</scope>
</reference>
<evidence type="ECO:0000313" key="2">
    <source>
        <dbReference type="Proteomes" id="UP001057402"/>
    </source>
</evidence>
<dbReference type="EMBL" id="CM042886">
    <property type="protein sequence ID" value="KAI4342737.1"/>
    <property type="molecule type" value="Genomic_DNA"/>
</dbReference>
<comment type="caution">
    <text evidence="1">The sequence shown here is derived from an EMBL/GenBank/DDBJ whole genome shotgun (WGS) entry which is preliminary data.</text>
</comment>